<organism evidence="2 3">
    <name type="scientific">Anthropogastromicrobium aceti</name>
    <dbReference type="NCBI Taxonomy" id="2981768"/>
    <lineage>
        <taxon>Bacteria</taxon>
        <taxon>Bacillati</taxon>
        <taxon>Bacillota</taxon>
        <taxon>Clostridia</taxon>
        <taxon>Lachnospirales</taxon>
        <taxon>Lachnospiraceae</taxon>
        <taxon>Anthropogastromicrobium</taxon>
    </lineage>
</organism>
<name>A0AAE3E1N8_9FIRM</name>
<protein>
    <submittedName>
        <fullName evidence="2">Sugar phosphate isomerase/epimerase</fullName>
    </submittedName>
</protein>
<keyword evidence="2" id="KW-0413">Isomerase</keyword>
<dbReference type="SUPFAM" id="SSF51658">
    <property type="entry name" value="Xylose isomerase-like"/>
    <property type="match status" value="1"/>
</dbReference>
<evidence type="ECO:0000313" key="2">
    <source>
        <dbReference type="EMBL" id="MCC2220110.1"/>
    </source>
</evidence>
<accession>A0AAE3E1N8</accession>
<gene>
    <name evidence="2" type="ORF">LKD48_00405</name>
</gene>
<evidence type="ECO:0000313" key="3">
    <source>
        <dbReference type="Proteomes" id="UP001198200"/>
    </source>
</evidence>
<dbReference type="PANTHER" id="PTHR12110:SF21">
    <property type="entry name" value="XYLOSE ISOMERASE-LIKE TIM BARREL DOMAIN-CONTAINING PROTEIN"/>
    <property type="match status" value="1"/>
</dbReference>
<dbReference type="Gene3D" id="3.20.20.150">
    <property type="entry name" value="Divalent-metal-dependent TIM barrel enzymes"/>
    <property type="match status" value="1"/>
</dbReference>
<reference evidence="2 3" key="1">
    <citation type="submission" date="2021-10" db="EMBL/GenBank/DDBJ databases">
        <title>Anaerobic single-cell dispensing facilitates the cultivation of human gut bacteria.</title>
        <authorList>
            <person name="Afrizal A."/>
        </authorList>
    </citation>
    <scope>NUCLEOTIDE SEQUENCE [LARGE SCALE GENOMIC DNA]</scope>
    <source>
        <strain evidence="2 3">CLA-AA-H224</strain>
    </source>
</reference>
<dbReference type="Proteomes" id="UP001198200">
    <property type="component" value="Unassembled WGS sequence"/>
</dbReference>
<comment type="caution">
    <text evidence="2">The sequence shown here is derived from an EMBL/GenBank/DDBJ whole genome shotgun (WGS) entry which is preliminary data.</text>
</comment>
<proteinExistence type="predicted"/>
<keyword evidence="3" id="KW-1185">Reference proteome</keyword>
<dbReference type="InterPro" id="IPR050312">
    <property type="entry name" value="IolE/XylAMocC-like"/>
</dbReference>
<dbReference type="InterPro" id="IPR013022">
    <property type="entry name" value="Xyl_isomerase-like_TIM-brl"/>
</dbReference>
<dbReference type="EMBL" id="JAJEQN010000001">
    <property type="protein sequence ID" value="MCC2220110.1"/>
    <property type="molecule type" value="Genomic_DNA"/>
</dbReference>
<sequence>MKISTEINSTALRFGEEKAVELVGKAGFDAWDLSMFPMCVLDKNGKVTPGNTHPFASKDYLKFVRRLKQIGLDNGIVCNQSHAPFPSTAAMQPYLMRAIECTAEAGGKICIIHPENDKSAEENAEMYQKLLPFAKECGVKIATENMWMWDEEKDQSSFAACATSEDFLKHLNLVNDDYLVACLDIGHAEMRGSGSGAANMIRALGHHLEALHMHDNDRLHDSHQLPFSMEIDFDEVTAALREINYQGYITLEADSYLKSFPKDADEKKVFEGLKVLAAAARRLADMVEAS</sequence>
<dbReference type="AlphaFoldDB" id="A0AAE3E1N8"/>
<evidence type="ECO:0000259" key="1">
    <source>
        <dbReference type="Pfam" id="PF01261"/>
    </source>
</evidence>
<dbReference type="RefSeq" id="WP_308730807.1">
    <property type="nucleotide sequence ID" value="NZ_JAJEQN010000001.1"/>
</dbReference>
<dbReference type="Pfam" id="PF01261">
    <property type="entry name" value="AP_endonuc_2"/>
    <property type="match status" value="1"/>
</dbReference>
<dbReference type="GO" id="GO:0016853">
    <property type="term" value="F:isomerase activity"/>
    <property type="evidence" value="ECO:0007669"/>
    <property type="project" value="UniProtKB-KW"/>
</dbReference>
<dbReference type="InterPro" id="IPR036237">
    <property type="entry name" value="Xyl_isomerase-like_sf"/>
</dbReference>
<feature type="domain" description="Xylose isomerase-like TIM barrel" evidence="1">
    <location>
        <begin position="21"/>
        <end position="276"/>
    </location>
</feature>
<dbReference type="PANTHER" id="PTHR12110">
    <property type="entry name" value="HYDROXYPYRUVATE ISOMERASE"/>
    <property type="match status" value="1"/>
</dbReference>